<sequence>MAEIAKSTARAPDLIDIDAVETAINKKDCPYMELIDEEIDKLIAKGLDESRTLKPTEKINLPLITSILVFQAQLCTSSSGKEPIVVDLSASQACPNTPSPSVPNDTPSTIECNKNIPCLPELQSSVETEQRRAAQIAANIEICTAAINSFEAPLSNGTRYNFVASLKVYIRSMIAQFQRSDIPIIRKSTRNTPTTKAILTNAAKNLTRSTWATIANKVHQEFPAIPNMSQNPTSKMTGKGIAKSSSLSGADERFFLHIARDYEWRLKFPCVVRENYASF</sequence>
<proteinExistence type="predicted"/>
<dbReference type="EMBL" id="PEDP01001181">
    <property type="protein sequence ID" value="POS84089.1"/>
    <property type="molecule type" value="Genomic_DNA"/>
</dbReference>
<keyword evidence="3" id="KW-1185">Reference proteome</keyword>
<organism evidence="2 3">
    <name type="scientific">Erysiphe pulchra</name>
    <dbReference type="NCBI Taxonomy" id="225359"/>
    <lineage>
        <taxon>Eukaryota</taxon>
        <taxon>Fungi</taxon>
        <taxon>Dikarya</taxon>
        <taxon>Ascomycota</taxon>
        <taxon>Pezizomycotina</taxon>
        <taxon>Leotiomycetes</taxon>
        <taxon>Erysiphales</taxon>
        <taxon>Erysiphaceae</taxon>
        <taxon>Erysiphe</taxon>
    </lineage>
</organism>
<name>A0A2S4PPY6_9PEZI</name>
<feature type="compositionally biased region" description="Polar residues" evidence="1">
    <location>
        <begin position="227"/>
        <end position="236"/>
    </location>
</feature>
<evidence type="ECO:0000313" key="3">
    <source>
        <dbReference type="Proteomes" id="UP000237438"/>
    </source>
</evidence>
<dbReference type="Proteomes" id="UP000237438">
    <property type="component" value="Unassembled WGS sequence"/>
</dbReference>
<reference evidence="2 3" key="1">
    <citation type="submission" date="2017-10" db="EMBL/GenBank/DDBJ databases">
        <title>Development of genomic resources for the powdery mildew, Erysiphe pulchra.</title>
        <authorList>
            <person name="Wadl P.A."/>
            <person name="Mack B.M."/>
            <person name="Moore G."/>
            <person name="Beltz S.B."/>
        </authorList>
    </citation>
    <scope>NUCLEOTIDE SEQUENCE [LARGE SCALE GENOMIC DNA]</scope>
    <source>
        <strain evidence="2">Cflorida</strain>
    </source>
</reference>
<comment type="caution">
    <text evidence="2">The sequence shown here is derived from an EMBL/GenBank/DDBJ whole genome shotgun (WGS) entry which is preliminary data.</text>
</comment>
<accession>A0A2S4PPY6</accession>
<protein>
    <submittedName>
        <fullName evidence="2">Uncharacterized protein</fullName>
    </submittedName>
</protein>
<evidence type="ECO:0000256" key="1">
    <source>
        <dbReference type="SAM" id="MobiDB-lite"/>
    </source>
</evidence>
<gene>
    <name evidence="2" type="ORF">EPUL_002568</name>
</gene>
<feature type="region of interest" description="Disordered" evidence="1">
    <location>
        <begin position="224"/>
        <end position="244"/>
    </location>
</feature>
<dbReference type="AlphaFoldDB" id="A0A2S4PPY6"/>
<evidence type="ECO:0000313" key="2">
    <source>
        <dbReference type="EMBL" id="POS84089.1"/>
    </source>
</evidence>